<dbReference type="PROSITE" id="PS00061">
    <property type="entry name" value="ADH_SHORT"/>
    <property type="match status" value="1"/>
</dbReference>
<dbReference type="InterPro" id="IPR020904">
    <property type="entry name" value="Sc_DH/Rdtase_CS"/>
</dbReference>
<dbReference type="GO" id="GO:0016614">
    <property type="term" value="F:oxidoreductase activity, acting on CH-OH group of donors"/>
    <property type="evidence" value="ECO:0007669"/>
    <property type="project" value="UniProtKB-ARBA"/>
</dbReference>
<dbReference type="NCBIfam" id="NF009389">
    <property type="entry name" value="PRK12748.1"/>
    <property type="match status" value="1"/>
</dbReference>
<keyword evidence="4" id="KW-1185">Reference proteome</keyword>
<evidence type="ECO:0000256" key="1">
    <source>
        <dbReference type="ARBA" id="ARBA00006484"/>
    </source>
</evidence>
<sequence length="264" mass="28802">MRDKEVNKELLGKAAIVTGVSRLEGMGAAFCRTLARGGASVFFTYWSNYDKGMPWGKKESDPEILLQELKRFGMAHGMMELNLAEADSYARLFDEAERTVGSPSILVNNACYSVNDTIATFTAEHLDKHYEINVRATSMLCVEFARRWNGVSGGRIINMTSGQSKGPMAGELAYAATKGAIDALTVTFSEEVGEQGITVNAINPGPTDTGWMNEETHKHLAARFPSGRVGMPDDAARLVHFLASDQSEWITGQIIHSEGGFKRG</sequence>
<evidence type="ECO:0000256" key="2">
    <source>
        <dbReference type="ARBA" id="ARBA00023002"/>
    </source>
</evidence>
<dbReference type="EMBL" id="JAIWJX010000002">
    <property type="protein sequence ID" value="MCK6258333.1"/>
    <property type="molecule type" value="Genomic_DNA"/>
</dbReference>
<name>A0A9X1XCZ7_9BACL</name>
<accession>A0A9X1XCZ7</accession>
<dbReference type="SUPFAM" id="SSF51735">
    <property type="entry name" value="NAD(P)-binding Rossmann-fold domains"/>
    <property type="match status" value="1"/>
</dbReference>
<dbReference type="PRINTS" id="PR00081">
    <property type="entry name" value="GDHRDH"/>
</dbReference>
<protein>
    <submittedName>
        <fullName evidence="3">SDR family oxidoreductase</fullName>
    </submittedName>
</protein>
<evidence type="ECO:0000313" key="3">
    <source>
        <dbReference type="EMBL" id="MCK6258333.1"/>
    </source>
</evidence>
<proteinExistence type="inferred from homology"/>
<dbReference type="CDD" id="cd05233">
    <property type="entry name" value="SDR_c"/>
    <property type="match status" value="1"/>
</dbReference>
<gene>
    <name evidence="3" type="ORF">LCY76_17300</name>
</gene>
<organism evidence="3 4">
    <name type="scientific">Fictibacillus marinisediminis</name>
    <dbReference type="NCBI Taxonomy" id="2878389"/>
    <lineage>
        <taxon>Bacteria</taxon>
        <taxon>Bacillati</taxon>
        <taxon>Bacillota</taxon>
        <taxon>Bacilli</taxon>
        <taxon>Bacillales</taxon>
        <taxon>Fictibacillaceae</taxon>
        <taxon>Fictibacillus</taxon>
    </lineage>
</organism>
<comment type="similarity">
    <text evidence="1">Belongs to the short-chain dehydrogenases/reductases (SDR) family.</text>
</comment>
<reference evidence="3" key="1">
    <citation type="submission" date="2021-09" db="EMBL/GenBank/DDBJ databases">
        <title>Genome analysis of Fictibacillus sp. KIGAM418 isolated from marine sediment.</title>
        <authorList>
            <person name="Seo M.-J."/>
            <person name="Cho E.-S."/>
            <person name="Hwang C.Y."/>
        </authorList>
    </citation>
    <scope>NUCLEOTIDE SEQUENCE</scope>
    <source>
        <strain evidence="3">KIGAM418</strain>
    </source>
</reference>
<dbReference type="Pfam" id="PF13561">
    <property type="entry name" value="adh_short_C2"/>
    <property type="match status" value="1"/>
</dbReference>
<evidence type="ECO:0000313" key="4">
    <source>
        <dbReference type="Proteomes" id="UP001139011"/>
    </source>
</evidence>
<comment type="caution">
    <text evidence="3">The sequence shown here is derived from an EMBL/GenBank/DDBJ whole genome shotgun (WGS) entry which is preliminary data.</text>
</comment>
<dbReference type="PANTHER" id="PTHR48107:SF7">
    <property type="entry name" value="RE15974P"/>
    <property type="match status" value="1"/>
</dbReference>
<dbReference type="PANTHER" id="PTHR48107">
    <property type="entry name" value="NADPH-DEPENDENT ALDEHYDE REDUCTASE-LIKE PROTEIN, CHLOROPLASTIC-RELATED"/>
    <property type="match status" value="1"/>
</dbReference>
<keyword evidence="2" id="KW-0560">Oxidoreductase</keyword>
<dbReference type="PRINTS" id="PR00080">
    <property type="entry name" value="SDRFAMILY"/>
</dbReference>
<dbReference type="Gene3D" id="3.40.50.720">
    <property type="entry name" value="NAD(P)-binding Rossmann-like Domain"/>
    <property type="match status" value="1"/>
</dbReference>
<dbReference type="InterPro" id="IPR002347">
    <property type="entry name" value="SDR_fam"/>
</dbReference>
<dbReference type="NCBIfam" id="NF009499">
    <property type="entry name" value="PRK12859.1"/>
    <property type="match status" value="1"/>
</dbReference>
<dbReference type="RefSeq" id="WP_248253644.1">
    <property type="nucleotide sequence ID" value="NZ_JAIWJX010000002.1"/>
</dbReference>
<dbReference type="Proteomes" id="UP001139011">
    <property type="component" value="Unassembled WGS sequence"/>
</dbReference>
<dbReference type="InterPro" id="IPR036291">
    <property type="entry name" value="NAD(P)-bd_dom_sf"/>
</dbReference>
<dbReference type="AlphaFoldDB" id="A0A9X1XCZ7"/>